<dbReference type="EMBL" id="AVOT02114105">
    <property type="protein sequence ID" value="MBW0583041.1"/>
    <property type="molecule type" value="Genomic_DNA"/>
</dbReference>
<proteinExistence type="predicted"/>
<feature type="region of interest" description="Disordered" evidence="1">
    <location>
        <begin position="50"/>
        <end position="85"/>
    </location>
</feature>
<evidence type="ECO:0000256" key="1">
    <source>
        <dbReference type="SAM" id="MobiDB-lite"/>
    </source>
</evidence>
<comment type="caution">
    <text evidence="2">The sequence shown here is derived from an EMBL/GenBank/DDBJ whole genome shotgun (WGS) entry which is preliminary data.</text>
</comment>
<organism evidence="2 3">
    <name type="scientific">Austropuccinia psidii MF-1</name>
    <dbReference type="NCBI Taxonomy" id="1389203"/>
    <lineage>
        <taxon>Eukaryota</taxon>
        <taxon>Fungi</taxon>
        <taxon>Dikarya</taxon>
        <taxon>Basidiomycota</taxon>
        <taxon>Pucciniomycotina</taxon>
        <taxon>Pucciniomycetes</taxon>
        <taxon>Pucciniales</taxon>
        <taxon>Sphaerophragmiaceae</taxon>
        <taxon>Austropuccinia</taxon>
    </lineage>
</organism>
<name>A0A9Q3Q2N2_9BASI</name>
<gene>
    <name evidence="2" type="ORF">O181_122756</name>
</gene>
<protein>
    <submittedName>
        <fullName evidence="2">Uncharacterized protein</fullName>
    </submittedName>
</protein>
<reference evidence="2" key="1">
    <citation type="submission" date="2021-03" db="EMBL/GenBank/DDBJ databases">
        <title>Draft genome sequence of rust myrtle Austropuccinia psidii MF-1, a brazilian biotype.</title>
        <authorList>
            <person name="Quecine M.C."/>
            <person name="Pachon D.M.R."/>
            <person name="Bonatelli M.L."/>
            <person name="Correr F.H."/>
            <person name="Franceschini L.M."/>
            <person name="Leite T.F."/>
            <person name="Margarido G.R.A."/>
            <person name="Almeida C.A."/>
            <person name="Ferrarezi J.A."/>
            <person name="Labate C.A."/>
        </authorList>
    </citation>
    <scope>NUCLEOTIDE SEQUENCE</scope>
    <source>
        <strain evidence="2">MF-1</strain>
    </source>
</reference>
<dbReference type="AlphaFoldDB" id="A0A9Q3Q2N2"/>
<accession>A0A9Q3Q2N2</accession>
<keyword evidence="3" id="KW-1185">Reference proteome</keyword>
<sequence length="108" mass="11906">MQSMEEPFNKSPLHFFYSSQIFLTPPSTISSSSCYTPFVIIIDNTPVGSPPHLSPSPEIPSIAAENPNVSSPHSHNGPRQEFTNLPPTLMIPRAILHKSINTILLEHC</sequence>
<dbReference type="Proteomes" id="UP000765509">
    <property type="component" value="Unassembled WGS sequence"/>
</dbReference>
<evidence type="ECO:0000313" key="3">
    <source>
        <dbReference type="Proteomes" id="UP000765509"/>
    </source>
</evidence>
<evidence type="ECO:0000313" key="2">
    <source>
        <dbReference type="EMBL" id="MBW0583041.1"/>
    </source>
</evidence>